<dbReference type="Gene3D" id="2.60.40.1960">
    <property type="match status" value="1"/>
</dbReference>
<dbReference type="GO" id="GO:0035694">
    <property type="term" value="P:mitochondrial protein catabolic process"/>
    <property type="evidence" value="ECO:0007669"/>
    <property type="project" value="InterPro"/>
</dbReference>
<feature type="domain" description="Mitochondria-eating protein C-terminal" evidence="13">
    <location>
        <begin position="360"/>
        <end position="475"/>
    </location>
</feature>
<keyword evidence="14" id="KW-1185">Reference proteome</keyword>
<accession>A0A915E5Y5</accession>
<evidence type="ECO:0000256" key="12">
    <source>
        <dbReference type="ARBA" id="ARBA00032687"/>
    </source>
</evidence>
<evidence type="ECO:0000256" key="8">
    <source>
        <dbReference type="ARBA" id="ARBA00023054"/>
    </source>
</evidence>
<evidence type="ECO:0000256" key="10">
    <source>
        <dbReference type="ARBA" id="ARBA00023128"/>
    </source>
</evidence>
<dbReference type="InterPro" id="IPR021109">
    <property type="entry name" value="Peptidase_aspartic_dom_sf"/>
</dbReference>
<dbReference type="GO" id="GO:0005759">
    <property type="term" value="C:mitochondrial matrix"/>
    <property type="evidence" value="ECO:0007669"/>
    <property type="project" value="UniProtKB-SubCell"/>
</dbReference>
<dbReference type="GO" id="GO:0008289">
    <property type="term" value="F:lipid binding"/>
    <property type="evidence" value="ECO:0007669"/>
    <property type="project" value="UniProtKB-KW"/>
</dbReference>
<dbReference type="Pfam" id="PF16026">
    <property type="entry name" value="MIEAP"/>
    <property type="match status" value="1"/>
</dbReference>
<comment type="similarity">
    <text evidence="4">Belongs to the MIEAP family.</text>
</comment>
<dbReference type="InterPro" id="IPR031981">
    <property type="entry name" value="MIEAP_C"/>
</dbReference>
<evidence type="ECO:0000256" key="6">
    <source>
        <dbReference type="ARBA" id="ARBA00022490"/>
    </source>
</evidence>
<organism evidence="14 15">
    <name type="scientific">Ditylenchus dipsaci</name>
    <dbReference type="NCBI Taxonomy" id="166011"/>
    <lineage>
        <taxon>Eukaryota</taxon>
        <taxon>Metazoa</taxon>
        <taxon>Ecdysozoa</taxon>
        <taxon>Nematoda</taxon>
        <taxon>Chromadorea</taxon>
        <taxon>Rhabditida</taxon>
        <taxon>Tylenchina</taxon>
        <taxon>Tylenchomorpha</taxon>
        <taxon>Sphaerularioidea</taxon>
        <taxon>Anguinidae</taxon>
        <taxon>Anguininae</taxon>
        <taxon>Ditylenchus</taxon>
    </lineage>
</organism>
<sequence length="932" mass="104699">MLNKILWWLAITFQHDGGEIKVSSEAIYQSFFIEKKQKTLNHLRSVLLVIQQQNPQILNDILTEKSQLNDCLESLGCHGLVNCPVGFIGLMDAVLLETVRQQDRLKAVITRLKLINKMDMIPKNEEGLLKATSAVSHQRQVNLRLSQIYERLRQNNVIENILEEILQNKQLSSLLRIVQKRIKADKILIGLFNSYMNNKPAEFSLSNNDPVVAKLILLFKCAYEEFSSLLLNVKSAEKLSLSTMISENIYAETSRGTFLEDTSTTDFNFLKDRNSNNSLNQPTNYGNFKFTGSLLKTDVIRNFAESETFLPSDPDASLCSVPKIGCRSSKQRDIEKIIKNYSSLRESFYMFDEEFRSCVQLKENLPLFAIVQAYQAVKKVFEMHHKKALNSITISAESAAPADVFVCFKNATYKLIHTYSKTIYQTETTKELLQQVTTKFDIFVSDKQNMCLESYVKDCVDIAWDIVGAIQDTDLPSLQHLFRLTNQQHAPSIARGVDDGHNGHLPHTQKCHRSPPSAVENLSFLLEHASEVVLNSTEMASLSNYTVGLFNATELTPLVRGSLLNDLTANAVVDGNYTAPFHLTAKYVPLWNASHVGKTWSTQHFDRRLVGPIEVGTPGVEYKMHFDNGRWKDSVLFADPVNFHEIKLYNFAKDSSTHTSITYTKKVVNGSGTFEQTDKREDISDVFRISKAHSIRQNFVVMDSVKENEEIAALFKVLPADGILSLSSAPKSSGSFPSFLNASLADMRDQVVTFHVERVSNFTEKEQSASLSFGDLDPVHCNKDNWTMVPQLNLNNWAFHMGALKFTFGGLLANNTVLQVLKQEVQDTKVETGLGNSTANSVEVPKAIQDTITNNSSVSTKTESAGDTKHTQILIKNPSDRRRNDCEGLSYAPAEHVKFMADVLSATKNISVWERSSTLCLAPQQSETKICC</sequence>
<keyword evidence="9" id="KW-0446">Lipid-binding</keyword>
<protein>
    <recommendedName>
        <fullName evidence="5">Mitochondria-eating protein</fullName>
    </recommendedName>
    <alternativeName>
        <fullName evidence="12">Spermatogenesis-associated protein 18</fullName>
    </alternativeName>
</protein>
<dbReference type="Gene3D" id="2.40.70.10">
    <property type="entry name" value="Acid Proteases"/>
    <property type="match status" value="2"/>
</dbReference>
<dbReference type="PANTHER" id="PTHR21771:SF1">
    <property type="entry name" value="MITOCHONDRIA-EATING PROTEIN"/>
    <property type="match status" value="1"/>
</dbReference>
<dbReference type="AlphaFoldDB" id="A0A915E5Y5"/>
<evidence type="ECO:0000256" key="11">
    <source>
        <dbReference type="ARBA" id="ARBA00023136"/>
    </source>
</evidence>
<evidence type="ECO:0000313" key="15">
    <source>
        <dbReference type="WBParaSite" id="jg2685"/>
    </source>
</evidence>
<dbReference type="SUPFAM" id="SSF50630">
    <property type="entry name" value="Acid proteases"/>
    <property type="match status" value="1"/>
</dbReference>
<comment type="subcellular location">
    <subcellularLocation>
        <location evidence="3">Cytoplasm</location>
    </subcellularLocation>
    <subcellularLocation>
        <location evidence="2">Mitochondrion matrix</location>
    </subcellularLocation>
    <subcellularLocation>
        <location evidence="1">Mitochondrion outer membrane</location>
    </subcellularLocation>
</comment>
<dbReference type="GO" id="GO:0035695">
    <property type="term" value="P:mitophagy by internal vacuole formation"/>
    <property type="evidence" value="ECO:0007669"/>
    <property type="project" value="TreeGrafter"/>
</dbReference>
<evidence type="ECO:0000313" key="14">
    <source>
        <dbReference type="Proteomes" id="UP000887574"/>
    </source>
</evidence>
<dbReference type="WBParaSite" id="jg2685">
    <property type="protein sequence ID" value="jg2685"/>
    <property type="gene ID" value="jg2685"/>
</dbReference>
<evidence type="ECO:0000256" key="9">
    <source>
        <dbReference type="ARBA" id="ARBA00023121"/>
    </source>
</evidence>
<dbReference type="PANTHER" id="PTHR21771">
    <property type="entry name" value="MITOCHONDRIA-EATING PROTEIN-RELATED"/>
    <property type="match status" value="1"/>
</dbReference>
<keyword evidence="8" id="KW-0175">Coiled coil</keyword>
<evidence type="ECO:0000259" key="13">
    <source>
        <dbReference type="Pfam" id="PF16026"/>
    </source>
</evidence>
<proteinExistence type="inferred from homology"/>
<evidence type="ECO:0000256" key="5">
    <source>
        <dbReference type="ARBA" id="ARBA00019863"/>
    </source>
</evidence>
<keyword evidence="6" id="KW-0963">Cytoplasm</keyword>
<evidence type="ECO:0000256" key="7">
    <source>
        <dbReference type="ARBA" id="ARBA00022787"/>
    </source>
</evidence>
<evidence type="ECO:0000256" key="1">
    <source>
        <dbReference type="ARBA" id="ARBA00004294"/>
    </source>
</evidence>
<name>A0A915E5Y5_9BILA</name>
<reference evidence="15" key="1">
    <citation type="submission" date="2022-11" db="UniProtKB">
        <authorList>
            <consortium name="WormBaseParasite"/>
        </authorList>
    </citation>
    <scope>IDENTIFICATION</scope>
</reference>
<evidence type="ECO:0000256" key="2">
    <source>
        <dbReference type="ARBA" id="ARBA00004305"/>
    </source>
</evidence>
<dbReference type="InterPro" id="IPR026169">
    <property type="entry name" value="MIEAP"/>
</dbReference>
<dbReference type="GO" id="GO:0005741">
    <property type="term" value="C:mitochondrial outer membrane"/>
    <property type="evidence" value="ECO:0007669"/>
    <property type="project" value="UniProtKB-SubCell"/>
</dbReference>
<dbReference type="Proteomes" id="UP000887574">
    <property type="component" value="Unplaced"/>
</dbReference>
<keyword evidence="10" id="KW-0496">Mitochondrion</keyword>
<evidence type="ECO:0000256" key="3">
    <source>
        <dbReference type="ARBA" id="ARBA00004496"/>
    </source>
</evidence>
<evidence type="ECO:0000256" key="4">
    <source>
        <dbReference type="ARBA" id="ARBA00008233"/>
    </source>
</evidence>
<keyword evidence="7" id="KW-1000">Mitochondrion outer membrane</keyword>
<keyword evidence="11" id="KW-0472">Membrane</keyword>